<dbReference type="AlphaFoldDB" id="A0AAQ5Y7W6"/>
<keyword evidence="6" id="KW-0539">Nucleus</keyword>
<accession>A0AAQ5Y7W6</accession>
<evidence type="ECO:0000256" key="2">
    <source>
        <dbReference type="ARBA" id="ARBA00022723"/>
    </source>
</evidence>
<dbReference type="GO" id="GO:0000981">
    <property type="term" value="F:DNA-binding transcription factor activity, RNA polymerase II-specific"/>
    <property type="evidence" value="ECO:0007669"/>
    <property type="project" value="TreeGrafter"/>
</dbReference>
<dbReference type="Ensembl" id="ENSAOCT00000050500.1">
    <property type="protein sequence ID" value="ENSAOCP00000049803.1"/>
    <property type="gene ID" value="ENSAOCG00000028586.1"/>
</dbReference>
<comment type="subcellular location">
    <subcellularLocation>
        <location evidence="1">Nucleus</location>
    </subcellularLocation>
</comment>
<dbReference type="InterPro" id="IPR013087">
    <property type="entry name" value="Znf_C2H2_type"/>
</dbReference>
<keyword evidence="2" id="KW-0479">Metal-binding</keyword>
<feature type="domain" description="C2H2-type" evidence="9">
    <location>
        <begin position="141"/>
        <end position="168"/>
    </location>
</feature>
<dbReference type="GO" id="GO:0000977">
    <property type="term" value="F:RNA polymerase II transcription regulatory region sequence-specific DNA binding"/>
    <property type="evidence" value="ECO:0007669"/>
    <property type="project" value="TreeGrafter"/>
</dbReference>
<evidence type="ECO:0000256" key="5">
    <source>
        <dbReference type="ARBA" id="ARBA00022833"/>
    </source>
</evidence>
<name>A0AAQ5Y7W6_AMPOC</name>
<dbReference type="GO" id="GO:0008270">
    <property type="term" value="F:zinc ion binding"/>
    <property type="evidence" value="ECO:0007669"/>
    <property type="project" value="UniProtKB-KW"/>
</dbReference>
<feature type="compositionally biased region" description="Polar residues" evidence="8">
    <location>
        <begin position="272"/>
        <end position="285"/>
    </location>
</feature>
<dbReference type="GeneTree" id="ENSGT01150000286939"/>
<dbReference type="Pfam" id="PF00096">
    <property type="entry name" value="zf-C2H2"/>
    <property type="match status" value="5"/>
</dbReference>
<feature type="domain" description="C2H2-type" evidence="9">
    <location>
        <begin position="295"/>
        <end position="326"/>
    </location>
</feature>
<proteinExistence type="predicted"/>
<keyword evidence="3" id="KW-0677">Repeat</keyword>
<dbReference type="FunFam" id="3.30.160.60:FF:001498">
    <property type="entry name" value="Zinc finger protein 404"/>
    <property type="match status" value="1"/>
</dbReference>
<reference evidence="10" key="3">
    <citation type="submission" date="2025-09" db="UniProtKB">
        <authorList>
            <consortium name="Ensembl"/>
        </authorList>
    </citation>
    <scope>IDENTIFICATION</scope>
</reference>
<feature type="domain" description="C2H2-type" evidence="9">
    <location>
        <begin position="340"/>
        <end position="367"/>
    </location>
</feature>
<dbReference type="FunFam" id="3.30.160.60:FF:000065">
    <property type="entry name" value="B-cell CLL/lymphoma 6, member B"/>
    <property type="match status" value="1"/>
</dbReference>
<keyword evidence="4 7" id="KW-0863">Zinc-finger</keyword>
<dbReference type="FunFam" id="3.30.160.60:FF:000358">
    <property type="entry name" value="zinc finger protein 24"/>
    <property type="match status" value="1"/>
</dbReference>
<dbReference type="SMART" id="SM00355">
    <property type="entry name" value="ZnF_C2H2"/>
    <property type="match status" value="9"/>
</dbReference>
<protein>
    <recommendedName>
        <fullName evidence="9">C2H2-type domain-containing protein</fullName>
    </recommendedName>
</protein>
<dbReference type="PROSITE" id="PS50157">
    <property type="entry name" value="ZINC_FINGER_C2H2_2"/>
    <property type="match status" value="9"/>
</dbReference>
<feature type="domain" description="C2H2-type" evidence="9">
    <location>
        <begin position="373"/>
        <end position="402"/>
    </location>
</feature>
<dbReference type="GO" id="GO:0005634">
    <property type="term" value="C:nucleus"/>
    <property type="evidence" value="ECO:0007669"/>
    <property type="project" value="UniProtKB-SubCell"/>
</dbReference>
<dbReference type="PROSITE" id="PS00028">
    <property type="entry name" value="ZINC_FINGER_C2H2_1"/>
    <property type="match status" value="8"/>
</dbReference>
<keyword evidence="11" id="KW-1185">Reference proteome</keyword>
<feature type="domain" description="C2H2-type" evidence="9">
    <location>
        <begin position="53"/>
        <end position="80"/>
    </location>
</feature>
<evidence type="ECO:0000256" key="4">
    <source>
        <dbReference type="ARBA" id="ARBA00022771"/>
    </source>
</evidence>
<feature type="domain" description="C2H2-type" evidence="9">
    <location>
        <begin position="236"/>
        <end position="263"/>
    </location>
</feature>
<evidence type="ECO:0000256" key="7">
    <source>
        <dbReference type="PROSITE-ProRule" id="PRU00042"/>
    </source>
</evidence>
<keyword evidence="5" id="KW-0862">Zinc</keyword>
<evidence type="ECO:0000256" key="3">
    <source>
        <dbReference type="ARBA" id="ARBA00022737"/>
    </source>
</evidence>
<sequence length="413" mass="47618">MREDLLHGRQAEGPQLQQYSRKALPLPPVPPRVPIQEKMTAPAKKQFTPLSTENCSECGKTFRHRSVLELHMRIHSKDKPYQCKVCGKGFRFSSYLQQHLIIHTGKKPYKCPDCGKDFAFLQNMRTHQKLHQEKPFRVGVFCCRDCGEAFREEAAYLEHRQQHPQENMYLNEQSDELRDAEKDSETPLFCTICSLSFVELSEFHSHMKETHDQRSQEDQPTKSVFNDLEDVKKKSFQCESCGRNYSRASALDAHRRCHEGKLVKSKNRSSRDATQTGESVLESNLSENQTENCPEKCHKCSCGKSFSALMRLKTHQRFSRNSQCSPEEMIPKPKKSSSEFYCSECQKGFSGHIALFNHQRWHANHSDDCAQRFPCEECGKVFMTLTASALHSHELLHTDVYKETEEAAQRSSS</sequence>
<evidence type="ECO:0000256" key="1">
    <source>
        <dbReference type="ARBA" id="ARBA00004123"/>
    </source>
</evidence>
<dbReference type="Gene3D" id="3.30.160.60">
    <property type="entry name" value="Classic Zinc Finger"/>
    <property type="match status" value="6"/>
</dbReference>
<evidence type="ECO:0000313" key="10">
    <source>
        <dbReference type="Ensembl" id="ENSAOCP00000049803.1"/>
    </source>
</evidence>
<dbReference type="Proteomes" id="UP001501940">
    <property type="component" value="Chromosome 9"/>
</dbReference>
<reference evidence="10 11" key="1">
    <citation type="submission" date="2022-01" db="EMBL/GenBank/DDBJ databases">
        <title>A chromosome-scale genome assembly of the false clownfish, Amphiprion ocellaris.</title>
        <authorList>
            <person name="Ryu T."/>
        </authorList>
    </citation>
    <scope>NUCLEOTIDE SEQUENCE [LARGE SCALE GENOMIC DNA]</scope>
</reference>
<evidence type="ECO:0000259" key="9">
    <source>
        <dbReference type="PROSITE" id="PS50157"/>
    </source>
</evidence>
<organism evidence="10 11">
    <name type="scientific">Amphiprion ocellaris</name>
    <name type="common">Clown anemonefish</name>
    <dbReference type="NCBI Taxonomy" id="80972"/>
    <lineage>
        <taxon>Eukaryota</taxon>
        <taxon>Metazoa</taxon>
        <taxon>Chordata</taxon>
        <taxon>Craniata</taxon>
        <taxon>Vertebrata</taxon>
        <taxon>Euteleostomi</taxon>
        <taxon>Actinopterygii</taxon>
        <taxon>Neopterygii</taxon>
        <taxon>Teleostei</taxon>
        <taxon>Neoteleostei</taxon>
        <taxon>Acanthomorphata</taxon>
        <taxon>Ovalentaria</taxon>
        <taxon>Pomacentridae</taxon>
        <taxon>Amphiprion</taxon>
    </lineage>
</organism>
<dbReference type="PANTHER" id="PTHR24409">
    <property type="entry name" value="ZINC FINGER PROTEIN 142"/>
    <property type="match status" value="1"/>
</dbReference>
<evidence type="ECO:0000256" key="8">
    <source>
        <dbReference type="SAM" id="MobiDB-lite"/>
    </source>
</evidence>
<evidence type="ECO:0000256" key="6">
    <source>
        <dbReference type="ARBA" id="ARBA00023242"/>
    </source>
</evidence>
<reference evidence="10" key="2">
    <citation type="submission" date="2025-08" db="UniProtKB">
        <authorList>
            <consortium name="Ensembl"/>
        </authorList>
    </citation>
    <scope>IDENTIFICATION</scope>
</reference>
<dbReference type="InterPro" id="IPR036236">
    <property type="entry name" value="Znf_C2H2_sf"/>
</dbReference>
<feature type="domain" description="C2H2-type" evidence="9">
    <location>
        <begin position="188"/>
        <end position="216"/>
    </location>
</feature>
<dbReference type="PANTHER" id="PTHR24409:SF295">
    <property type="entry name" value="AZ2-RELATED"/>
    <property type="match status" value="1"/>
</dbReference>
<feature type="domain" description="C2H2-type" evidence="9">
    <location>
        <begin position="81"/>
        <end position="108"/>
    </location>
</feature>
<feature type="domain" description="C2H2-type" evidence="9">
    <location>
        <begin position="109"/>
        <end position="136"/>
    </location>
</feature>
<dbReference type="SUPFAM" id="SSF57667">
    <property type="entry name" value="beta-beta-alpha zinc fingers"/>
    <property type="match status" value="5"/>
</dbReference>
<evidence type="ECO:0000313" key="11">
    <source>
        <dbReference type="Proteomes" id="UP001501940"/>
    </source>
</evidence>
<feature type="region of interest" description="Disordered" evidence="8">
    <location>
        <begin position="261"/>
        <end position="285"/>
    </location>
</feature>